<dbReference type="SUPFAM" id="SSF50978">
    <property type="entry name" value="WD40 repeat-like"/>
    <property type="match status" value="2"/>
</dbReference>
<dbReference type="SUPFAM" id="SSF52540">
    <property type="entry name" value="P-loop containing nucleoside triphosphate hydrolases"/>
    <property type="match status" value="1"/>
</dbReference>
<evidence type="ECO:0000259" key="4">
    <source>
        <dbReference type="Pfam" id="PF20703"/>
    </source>
</evidence>
<proteinExistence type="predicted"/>
<dbReference type="PANTHER" id="PTHR22847">
    <property type="entry name" value="WD40 REPEAT PROTEIN"/>
    <property type="match status" value="1"/>
</dbReference>
<dbReference type="InterPro" id="IPR020472">
    <property type="entry name" value="WD40_PAC1"/>
</dbReference>
<dbReference type="InterPro" id="IPR001680">
    <property type="entry name" value="WD40_rpt"/>
</dbReference>
<dbReference type="InterPro" id="IPR019775">
    <property type="entry name" value="WD40_repeat_CS"/>
</dbReference>
<dbReference type="eggNOG" id="COG0457">
    <property type="taxonomic scope" value="Bacteria"/>
</dbReference>
<dbReference type="Gene3D" id="2.130.10.10">
    <property type="entry name" value="YVTN repeat-like/Quinoprotein amine dehydrogenase"/>
    <property type="match status" value="5"/>
</dbReference>
<feature type="repeat" description="WD" evidence="3">
    <location>
        <begin position="1119"/>
        <end position="1153"/>
    </location>
</feature>
<feature type="repeat" description="WD" evidence="3">
    <location>
        <begin position="1242"/>
        <end position="1274"/>
    </location>
</feature>
<dbReference type="InterPro" id="IPR015943">
    <property type="entry name" value="WD40/YVTN_repeat-like_dom_sf"/>
</dbReference>
<dbReference type="Pfam" id="PF00400">
    <property type="entry name" value="WD40"/>
    <property type="match status" value="14"/>
</dbReference>
<feature type="repeat" description="WD" evidence="3">
    <location>
        <begin position="1283"/>
        <end position="1317"/>
    </location>
</feature>
<dbReference type="STRING" id="1173027.Mic7113_0456"/>
<dbReference type="InterPro" id="IPR049052">
    <property type="entry name" value="nSTAND1"/>
</dbReference>
<dbReference type="SMART" id="SM00320">
    <property type="entry name" value="WD40"/>
    <property type="match status" value="14"/>
</dbReference>
<feature type="repeat" description="WD" evidence="3">
    <location>
        <begin position="1037"/>
        <end position="1071"/>
    </location>
</feature>
<feature type="domain" description="Novel STAND NTPase 1" evidence="4">
    <location>
        <begin position="533"/>
        <end position="890"/>
    </location>
</feature>
<dbReference type="PROSITE" id="PS00678">
    <property type="entry name" value="WD_REPEATS_1"/>
    <property type="match status" value="1"/>
</dbReference>
<protein>
    <submittedName>
        <fullName evidence="5">WD40 repeat-containing protein</fullName>
    </submittedName>
</protein>
<dbReference type="PRINTS" id="PR00320">
    <property type="entry name" value="GPROTEINBRPT"/>
</dbReference>
<dbReference type="eggNOG" id="COG2319">
    <property type="taxonomic scope" value="Bacteria"/>
</dbReference>
<organism evidence="5 6">
    <name type="scientific">Allocoleopsis franciscana PCC 7113</name>
    <dbReference type="NCBI Taxonomy" id="1173027"/>
    <lineage>
        <taxon>Bacteria</taxon>
        <taxon>Bacillati</taxon>
        <taxon>Cyanobacteriota</taxon>
        <taxon>Cyanophyceae</taxon>
        <taxon>Coleofasciculales</taxon>
        <taxon>Coleofasciculaceae</taxon>
        <taxon>Allocoleopsis</taxon>
        <taxon>Allocoleopsis franciscana</taxon>
    </lineage>
</organism>
<feature type="repeat" description="WD" evidence="3">
    <location>
        <begin position="1488"/>
        <end position="1520"/>
    </location>
</feature>
<keyword evidence="6" id="KW-1185">Reference proteome</keyword>
<gene>
    <name evidence="5" type="ORF">Mic7113_0456</name>
</gene>
<feature type="repeat" description="WD" evidence="3">
    <location>
        <begin position="1529"/>
        <end position="1563"/>
    </location>
</feature>
<dbReference type="eggNOG" id="COG1672">
    <property type="taxonomic scope" value="Bacteria"/>
</dbReference>
<dbReference type="HOGENOM" id="CLU_002352_2_0_3"/>
<keyword evidence="1 3" id="KW-0853">WD repeat</keyword>
<sequence>MESHPDDVSAKNNESLRTLARAITLSQGFFSIVLARCNYQSLRQPLVQKLRERCAVGFKEITLKPSTRTLYTTIRAALDGEEPNAVIVSGLELVNDLEGLLIASNHARDEFRKHFSFPLVLWVTDEVLQKFMRVAPDFTSWAATPIGFTIATPDLIKALEQNAESVFEAILKTGSGKFLNNTDLNLEMGSRRRLELESALKDLQNRGDVLEPALEADLQFLIGLDADTHDRMEESRQYYERSLAFWLEQLESQESEALRLNAPSQSINPKLFERVGCLLYYLGLWWRKYATLRRSEYRFACSQAKNYFQQCIDVFKQGNRPELMGQFINSLGETLQKLEEWDELEAIAKLAVQLHQTYFDPIRLSYGYGLLAELALSNKAWKIAREFSKLALQTNAKSTRLSCDLLTKNIDNVWSQRHDQNLYLLLLAQAQKHLGQLPQAIKLLEIAKTKSNPQIDPSLYIRILAELRSLYWNQGRYLDAFRIKQKQSEIEYQYGFRAFIGASQLRPRCQVANPAIAPVDTLSTIAQEIAASGRQQDINRLIERISRTDYKLTVIHGPSGVGKSSLVTAGLVPALEQKAIGDRDALPIVVRGYTNWVNDLGQSLLRDLSVSLTDAISEVRDINLAIPEDIPKFIINQLRKNADRNLLTVLIFDQIEEFFFIYSEPNTRCLLYNFLRDCLEIPYVKVILSLREDYLHYLLECERCTNLDVINNNILDKKIRYYLGNFSPKDAKAVIHSLNERSQFYLESTLIDELVRDLAEDTGDVSPIELQVVGAQLHAEAIVSLEDYQRLGFNPKQKLVERFLQEAIKDCGPPNARAALLVLYLLTEENGTRPPKTRAELAGELDDTELESKDEQLDLVLEILTKSGLLMLLPDAPADRYQLVHDYLVSFIRQKKDAEVGLEAALQRERNQRKLTEQQLSRVSRQRKQVGVAVIVVTVFALMAGGLALLTESQRKRAEIAEIRALSSLSSALLLSDNQLGALVESVKVGKRLKELEHELQTSLLTLKNRKISSDIRLQTLGSLQQSVYRIQERNRLEQHNGIVNSVSFSPDGKMIASASADTTIKLWKLNQTLPKTLEGHNGIVNSVSFSPNGKLIASASDDKTIKLWSIDGTLLRTFTGHQGWVKSVSFSPDSQQIASGSHDKTVKLWSVNGTLLRTFTGHGDWVNNVSFSPDGKQIASGSNDKTIKLWSVDGSGVKTLTGHEDWVKSVSFSPDGQQIASASTDKTIKLWNTNGSFLRTLEGHTEWVNSVSFSPDGQQIASASTDKTIKLWNTQGTLLESLKGHSNSVQGIRFSPDGKILASASEDNTIKLWSLSRIPLPTLNMHEQKVTSASFSPNGQMIASASADQTVKIWSVKGELLHTLTGHNGIVNSVSFSPDGETIASASADQTVKLWSINGELLHTLTGHQNWVNSVSFSPDGETIASASADKTVRLWNKDGQLQKTLTGHTDWVNSVSFSPDGKTIASASNDRTVKLWNLDGTELDTLRGHTNGVNDIRFSPDGEILASASNDSTIKLWNKDGTLRTTLYGHLGRVTSVRFHPDGYTLASASADKTLKFWSLDGNVLRTLEGNGSSINSVSFSWDGKTIASASDEKVVILWNFDLNDLLVRGCAWLHDYLKNPNANIKPEENRYICD</sequence>
<evidence type="ECO:0000256" key="1">
    <source>
        <dbReference type="ARBA" id="ARBA00022574"/>
    </source>
</evidence>
<evidence type="ECO:0000313" key="5">
    <source>
        <dbReference type="EMBL" id="AFZ16375.1"/>
    </source>
</evidence>
<feature type="repeat" description="WD" evidence="3">
    <location>
        <begin position="1324"/>
        <end position="1358"/>
    </location>
</feature>
<feature type="repeat" description="WD" evidence="3">
    <location>
        <begin position="1570"/>
        <end position="1611"/>
    </location>
</feature>
<dbReference type="PROSITE" id="PS50294">
    <property type="entry name" value="WD_REPEATS_REGION"/>
    <property type="match status" value="14"/>
</dbReference>
<feature type="repeat" description="WD" evidence="3">
    <location>
        <begin position="1160"/>
        <end position="1194"/>
    </location>
</feature>
<feature type="repeat" description="WD" evidence="3">
    <location>
        <begin position="1447"/>
        <end position="1481"/>
    </location>
</feature>
<dbReference type="PATRIC" id="fig|1173027.3.peg.503"/>
<dbReference type="Gene3D" id="1.25.40.10">
    <property type="entry name" value="Tetratricopeptide repeat domain"/>
    <property type="match status" value="1"/>
</dbReference>
<dbReference type="InterPro" id="IPR027417">
    <property type="entry name" value="P-loop_NTPase"/>
</dbReference>
<evidence type="ECO:0000256" key="3">
    <source>
        <dbReference type="PROSITE-ProRule" id="PRU00221"/>
    </source>
</evidence>
<feature type="repeat" description="WD" evidence="3">
    <location>
        <begin position="1406"/>
        <end position="1438"/>
    </location>
</feature>
<feature type="repeat" description="WD" evidence="3">
    <location>
        <begin position="1078"/>
        <end position="1112"/>
    </location>
</feature>
<evidence type="ECO:0000256" key="2">
    <source>
        <dbReference type="ARBA" id="ARBA00022737"/>
    </source>
</evidence>
<keyword evidence="2" id="KW-0677">Repeat</keyword>
<dbReference type="Pfam" id="PF20703">
    <property type="entry name" value="nSTAND1"/>
    <property type="match status" value="1"/>
</dbReference>
<dbReference type="KEGG" id="mic:Mic7113_0456"/>
<feature type="repeat" description="WD" evidence="3">
    <location>
        <begin position="1201"/>
        <end position="1233"/>
    </location>
</feature>
<dbReference type="SUPFAM" id="SSF48452">
    <property type="entry name" value="TPR-like"/>
    <property type="match status" value="1"/>
</dbReference>
<dbReference type="PROSITE" id="PS50082">
    <property type="entry name" value="WD_REPEATS_2"/>
    <property type="match status" value="14"/>
</dbReference>
<dbReference type="InterPro" id="IPR011990">
    <property type="entry name" value="TPR-like_helical_dom_sf"/>
</dbReference>
<dbReference type="InterPro" id="IPR036322">
    <property type="entry name" value="WD40_repeat_dom_sf"/>
</dbReference>
<dbReference type="EMBL" id="CP003630">
    <property type="protein sequence ID" value="AFZ16375.1"/>
    <property type="molecule type" value="Genomic_DNA"/>
</dbReference>
<dbReference type="PANTHER" id="PTHR22847:SF637">
    <property type="entry name" value="WD REPEAT DOMAIN 5B"/>
    <property type="match status" value="1"/>
</dbReference>
<dbReference type="CDD" id="cd00200">
    <property type="entry name" value="WD40"/>
    <property type="match status" value="2"/>
</dbReference>
<accession>K9W7L0</accession>
<evidence type="ECO:0000313" key="6">
    <source>
        <dbReference type="Proteomes" id="UP000010471"/>
    </source>
</evidence>
<feature type="repeat" description="WD" evidence="3">
    <location>
        <begin position="1365"/>
        <end position="1399"/>
    </location>
</feature>
<dbReference type="Proteomes" id="UP000010471">
    <property type="component" value="Chromosome"/>
</dbReference>
<reference evidence="5 6" key="1">
    <citation type="submission" date="2012-06" db="EMBL/GenBank/DDBJ databases">
        <title>Finished chromosome of genome of Microcoleus sp. PCC 7113.</title>
        <authorList>
            <consortium name="US DOE Joint Genome Institute"/>
            <person name="Gugger M."/>
            <person name="Coursin T."/>
            <person name="Rippka R."/>
            <person name="Tandeau De Marsac N."/>
            <person name="Huntemann M."/>
            <person name="Wei C.-L."/>
            <person name="Han J."/>
            <person name="Detter J.C."/>
            <person name="Han C."/>
            <person name="Tapia R."/>
            <person name="Chen A."/>
            <person name="Kyrpides N."/>
            <person name="Mavromatis K."/>
            <person name="Markowitz V."/>
            <person name="Szeto E."/>
            <person name="Ivanova N."/>
            <person name="Pagani I."/>
            <person name="Pati A."/>
            <person name="Goodwin L."/>
            <person name="Nordberg H.P."/>
            <person name="Cantor M.N."/>
            <person name="Hua S.X."/>
            <person name="Woyke T."/>
            <person name="Kerfeld C.A."/>
        </authorList>
    </citation>
    <scope>NUCLEOTIDE SEQUENCE [LARGE SCALE GENOMIC DNA]</scope>
    <source>
        <strain evidence="5 6">PCC 7113</strain>
    </source>
</reference>
<name>K9W7L0_9CYAN</name>